<reference evidence="3" key="1">
    <citation type="journal article" date="2015" name="Nature">
        <title>Complex archaea that bridge the gap between prokaryotes and eukaryotes.</title>
        <authorList>
            <person name="Spang A."/>
            <person name="Saw J.H."/>
            <person name="Jorgensen S.L."/>
            <person name="Zaremba-Niedzwiedzka K."/>
            <person name="Martijn J."/>
            <person name="Lind A.E."/>
            <person name="van Eijk R."/>
            <person name="Schleper C."/>
            <person name="Guy L."/>
            <person name="Ettema T.J."/>
        </authorList>
    </citation>
    <scope>NUCLEOTIDE SEQUENCE</scope>
</reference>
<comment type="caution">
    <text evidence="3">The sequence shown here is derived from an EMBL/GenBank/DDBJ whole genome shotgun (WGS) entry which is preliminary data.</text>
</comment>
<dbReference type="EMBL" id="LAZR01006920">
    <property type="protein sequence ID" value="KKM88741.1"/>
    <property type="molecule type" value="Genomic_DNA"/>
</dbReference>
<feature type="transmembrane region" description="Helical" evidence="2">
    <location>
        <begin position="83"/>
        <end position="101"/>
    </location>
</feature>
<organism evidence="3">
    <name type="scientific">marine sediment metagenome</name>
    <dbReference type="NCBI Taxonomy" id="412755"/>
    <lineage>
        <taxon>unclassified sequences</taxon>
        <taxon>metagenomes</taxon>
        <taxon>ecological metagenomes</taxon>
    </lineage>
</organism>
<proteinExistence type="predicted"/>
<gene>
    <name evidence="3" type="ORF">LCGC14_1255720</name>
</gene>
<feature type="region of interest" description="Disordered" evidence="1">
    <location>
        <begin position="105"/>
        <end position="128"/>
    </location>
</feature>
<sequence>MERKITVKKLVCLFVMSIVFLFCMAGCTESQLRNVEQELTEVQGQVASVASAVGSQTYGPDETLNLLKALQAGNTASSPFNPYALPIGVGLTGIITVLEALRRKEKGSRKHAEHELRNGNNGKPPGKK</sequence>
<accession>A0A0F9LNE4</accession>
<evidence type="ECO:0000256" key="1">
    <source>
        <dbReference type="SAM" id="MobiDB-lite"/>
    </source>
</evidence>
<keyword evidence="2" id="KW-1133">Transmembrane helix</keyword>
<dbReference type="AlphaFoldDB" id="A0A0F9LNE4"/>
<evidence type="ECO:0000313" key="3">
    <source>
        <dbReference type="EMBL" id="KKM88741.1"/>
    </source>
</evidence>
<name>A0A0F9LNE4_9ZZZZ</name>
<evidence type="ECO:0000256" key="2">
    <source>
        <dbReference type="SAM" id="Phobius"/>
    </source>
</evidence>
<keyword evidence="2" id="KW-0472">Membrane</keyword>
<keyword evidence="2" id="KW-0812">Transmembrane</keyword>
<protein>
    <submittedName>
        <fullName evidence="3">Uncharacterized protein</fullName>
    </submittedName>
</protein>